<dbReference type="Proteomes" id="UP000446866">
    <property type="component" value="Unassembled WGS sequence"/>
</dbReference>
<reference evidence="9 10" key="1">
    <citation type="submission" date="2018-08" db="EMBL/GenBank/DDBJ databases">
        <title>Murine metabolic-syndrome-specific gut microbial biobank.</title>
        <authorList>
            <person name="Liu C."/>
        </authorList>
    </citation>
    <scope>NUCLEOTIDE SEQUENCE [LARGE SCALE GENOMIC DNA]</scope>
    <source>
        <strain evidence="9 10">28</strain>
    </source>
</reference>
<dbReference type="PANTHER" id="PTHR34390:SF2">
    <property type="entry name" value="SUCCINATE TRANSPORTER SUBUNIT YJJP-RELATED"/>
    <property type="match status" value="1"/>
</dbReference>
<feature type="transmembrane region" description="Helical" evidence="7">
    <location>
        <begin position="117"/>
        <end position="135"/>
    </location>
</feature>
<evidence type="ECO:0000256" key="4">
    <source>
        <dbReference type="ARBA" id="ARBA00022989"/>
    </source>
</evidence>
<keyword evidence="10" id="KW-1185">Reference proteome</keyword>
<feature type="domain" description="Threonine/serine exporter-like N-terminal" evidence="8">
    <location>
        <begin position="14"/>
        <end position="248"/>
    </location>
</feature>
<evidence type="ECO:0000256" key="6">
    <source>
        <dbReference type="ARBA" id="ARBA00034125"/>
    </source>
</evidence>
<comment type="similarity">
    <text evidence="6">Belongs to the ThrE exporter (TC 2.A.79) family.</text>
</comment>
<evidence type="ECO:0000256" key="5">
    <source>
        <dbReference type="ARBA" id="ARBA00023136"/>
    </source>
</evidence>
<dbReference type="PANTHER" id="PTHR34390">
    <property type="entry name" value="UPF0442 PROTEIN YJJB-RELATED"/>
    <property type="match status" value="1"/>
</dbReference>
<name>A0A845QHW9_9FIRM</name>
<evidence type="ECO:0000313" key="10">
    <source>
        <dbReference type="Proteomes" id="UP000446866"/>
    </source>
</evidence>
<gene>
    <name evidence="9" type="ORF">D0435_02345</name>
</gene>
<evidence type="ECO:0000256" key="2">
    <source>
        <dbReference type="ARBA" id="ARBA00022475"/>
    </source>
</evidence>
<dbReference type="Pfam" id="PF06738">
    <property type="entry name" value="ThrE"/>
    <property type="match status" value="1"/>
</dbReference>
<dbReference type="GO" id="GO:0015744">
    <property type="term" value="P:succinate transport"/>
    <property type="evidence" value="ECO:0007669"/>
    <property type="project" value="TreeGrafter"/>
</dbReference>
<dbReference type="GO" id="GO:0005886">
    <property type="term" value="C:plasma membrane"/>
    <property type="evidence" value="ECO:0007669"/>
    <property type="project" value="UniProtKB-SubCell"/>
</dbReference>
<feature type="transmembrane region" description="Helical" evidence="7">
    <location>
        <begin position="196"/>
        <end position="217"/>
    </location>
</feature>
<comment type="caution">
    <text evidence="9">The sequence shown here is derived from an EMBL/GenBank/DDBJ whole genome shotgun (WGS) entry which is preliminary data.</text>
</comment>
<evidence type="ECO:0000256" key="3">
    <source>
        <dbReference type="ARBA" id="ARBA00022692"/>
    </source>
</evidence>
<keyword evidence="4 7" id="KW-1133">Transmembrane helix</keyword>
<dbReference type="RefSeq" id="WP_160200817.1">
    <property type="nucleotide sequence ID" value="NZ_QXWK01000003.1"/>
</dbReference>
<evidence type="ECO:0000256" key="7">
    <source>
        <dbReference type="SAM" id="Phobius"/>
    </source>
</evidence>
<feature type="transmembrane region" description="Helical" evidence="7">
    <location>
        <begin position="165"/>
        <end position="184"/>
    </location>
</feature>
<dbReference type="InterPro" id="IPR010619">
    <property type="entry name" value="ThrE-like_N"/>
</dbReference>
<accession>A0A845QHW9</accession>
<protein>
    <submittedName>
        <fullName evidence="9">Threonine/serine exporter</fullName>
    </submittedName>
</protein>
<organism evidence="9 10">
    <name type="scientific">Anaerotruncus colihominis</name>
    <dbReference type="NCBI Taxonomy" id="169435"/>
    <lineage>
        <taxon>Bacteria</taxon>
        <taxon>Bacillati</taxon>
        <taxon>Bacillota</taxon>
        <taxon>Clostridia</taxon>
        <taxon>Eubacteriales</taxon>
        <taxon>Oscillospiraceae</taxon>
        <taxon>Anaerotruncus</taxon>
    </lineage>
</organism>
<keyword evidence="3 7" id="KW-0812">Transmembrane</keyword>
<dbReference type="InterPro" id="IPR050539">
    <property type="entry name" value="ThrE_Dicarb/AminoAcid_Exp"/>
</dbReference>
<feature type="transmembrane region" description="Helical" evidence="7">
    <location>
        <begin position="229"/>
        <end position="249"/>
    </location>
</feature>
<dbReference type="AlphaFoldDB" id="A0A845QHW9"/>
<sequence length="252" mass="27659">MRYLQKVLYLTAGVGEQLLRCGAEIARVEETMERIAKHYGTTKQQVFIISNGVFVNLEMGTEERETSLEPIMSTSVDLNKLCELNNLSRKIEQMDLEIDAAIEEFEVIRQGRKYNKWLHVLCSGIGAAAFCYFLGGGTLDCMAACLMGILVWGFFLALEPLHLSNVLLHIAASFIAAGGCVLMMRMGMVENLDKAIVGAIIPLLPSVAFVNGVRDLVDQNYISGGVRMVDAILLFTCITTGVFLALQLGGRV</sequence>
<comment type="subcellular location">
    <subcellularLocation>
        <location evidence="1">Cell membrane</location>
        <topology evidence="1">Multi-pass membrane protein</topology>
    </subcellularLocation>
</comment>
<evidence type="ECO:0000313" key="9">
    <source>
        <dbReference type="EMBL" id="NBH60515.1"/>
    </source>
</evidence>
<keyword evidence="2" id="KW-1003">Cell membrane</keyword>
<keyword evidence="5 7" id="KW-0472">Membrane</keyword>
<dbReference type="EMBL" id="QXWK01000003">
    <property type="protein sequence ID" value="NBH60515.1"/>
    <property type="molecule type" value="Genomic_DNA"/>
</dbReference>
<evidence type="ECO:0000256" key="1">
    <source>
        <dbReference type="ARBA" id="ARBA00004651"/>
    </source>
</evidence>
<evidence type="ECO:0000259" key="8">
    <source>
        <dbReference type="Pfam" id="PF06738"/>
    </source>
</evidence>
<dbReference type="GO" id="GO:0022857">
    <property type="term" value="F:transmembrane transporter activity"/>
    <property type="evidence" value="ECO:0007669"/>
    <property type="project" value="InterPro"/>
</dbReference>
<proteinExistence type="inferred from homology"/>